<dbReference type="Proteomes" id="UP000494245">
    <property type="component" value="Unassembled WGS sequence"/>
</dbReference>
<protein>
    <submittedName>
        <fullName evidence="1">Uncharacterized protein</fullName>
    </submittedName>
</protein>
<reference evidence="1 2" key="1">
    <citation type="submission" date="2020-04" db="EMBL/GenBank/DDBJ databases">
        <authorList>
            <consortium name="Desulfovibrio sp. FSS-1 genome sequencing consortium"/>
            <person name="Shimoshige H."/>
            <person name="Kobayashi H."/>
            <person name="Maekawa T."/>
        </authorList>
    </citation>
    <scope>NUCLEOTIDE SEQUENCE [LARGE SCALE GENOMIC DNA]</scope>
    <source>
        <strain evidence="1 2">SIID29052-01</strain>
    </source>
</reference>
<proteinExistence type="predicted"/>
<sequence>MAHVNESRRAFRAGAALDSKRMVTLAGGELAYCDPGEQPLGVLEYPVATAGEAAAVRLLNGSGTVEIEAVGAVAVNDQVVTAANGTVAKDSGAGARTLVGLALTAVADGGVVEVLPYGYGHNLT</sequence>
<accession>A0A6V8M4R7</accession>
<reference evidence="1 2" key="2">
    <citation type="submission" date="2020-05" db="EMBL/GenBank/DDBJ databases">
        <title>Draft genome sequence of Desulfovibrio sp. strainFSS-1.</title>
        <authorList>
            <person name="Shimoshige H."/>
            <person name="Kobayashi H."/>
            <person name="Maekawa T."/>
        </authorList>
    </citation>
    <scope>NUCLEOTIDE SEQUENCE [LARGE SCALE GENOMIC DNA]</scope>
    <source>
        <strain evidence="1 2">SIID29052-01</strain>
    </source>
</reference>
<dbReference type="RefSeq" id="WP_173086473.1">
    <property type="nucleotide sequence ID" value="NZ_BLTE01000017.1"/>
</dbReference>
<dbReference type="AlphaFoldDB" id="A0A6V8M4R7"/>
<gene>
    <name evidence="1" type="ORF">NNJEOMEG_03318</name>
</gene>
<evidence type="ECO:0000313" key="2">
    <source>
        <dbReference type="Proteomes" id="UP000494245"/>
    </source>
</evidence>
<dbReference type="EMBL" id="BLTE01000017">
    <property type="protein sequence ID" value="GFK95455.1"/>
    <property type="molecule type" value="Genomic_DNA"/>
</dbReference>
<evidence type="ECO:0000313" key="1">
    <source>
        <dbReference type="EMBL" id="GFK95455.1"/>
    </source>
</evidence>
<keyword evidence="2" id="KW-1185">Reference proteome</keyword>
<comment type="caution">
    <text evidence="1">The sequence shown here is derived from an EMBL/GenBank/DDBJ whole genome shotgun (WGS) entry which is preliminary data.</text>
</comment>
<organism evidence="1 2">
    <name type="scientific">Fundidesulfovibrio magnetotacticus</name>
    <dbReference type="NCBI Taxonomy" id="2730080"/>
    <lineage>
        <taxon>Bacteria</taxon>
        <taxon>Pseudomonadati</taxon>
        <taxon>Thermodesulfobacteriota</taxon>
        <taxon>Desulfovibrionia</taxon>
        <taxon>Desulfovibrionales</taxon>
        <taxon>Desulfovibrionaceae</taxon>
        <taxon>Fundidesulfovibrio</taxon>
    </lineage>
</organism>
<name>A0A6V8M4R7_9BACT</name>